<sequence length="99" mass="10876">MSLFIGIVIGAFLIWAGYIVRTKMVFSFLADVTQIWEPVNRERLGTRIGVLLIIAGFLAILTAIFTIWFGDTVGKISGILAIIDVIMIIIAVGLDQMGY</sequence>
<keyword evidence="3" id="KW-1185">Reference proteome</keyword>
<comment type="caution">
    <text evidence="2">The sequence shown here is derived from an EMBL/GenBank/DDBJ whole genome shotgun (WGS) entry which is preliminary data.</text>
</comment>
<protein>
    <recommendedName>
        <fullName evidence="4">DUF3784 domain-containing protein</fullName>
    </recommendedName>
</protein>
<keyword evidence="1" id="KW-1133">Transmembrane helix</keyword>
<keyword evidence="1" id="KW-0812">Transmembrane</keyword>
<accession>A0ABW2URJ4</accession>
<evidence type="ECO:0000256" key="1">
    <source>
        <dbReference type="SAM" id="Phobius"/>
    </source>
</evidence>
<evidence type="ECO:0000313" key="3">
    <source>
        <dbReference type="Proteomes" id="UP001596620"/>
    </source>
</evidence>
<organism evidence="2 3">
    <name type="scientific">Lentibacillus kimchii</name>
    <dbReference type="NCBI Taxonomy" id="1542911"/>
    <lineage>
        <taxon>Bacteria</taxon>
        <taxon>Bacillati</taxon>
        <taxon>Bacillota</taxon>
        <taxon>Bacilli</taxon>
        <taxon>Bacillales</taxon>
        <taxon>Bacillaceae</taxon>
        <taxon>Lentibacillus</taxon>
    </lineage>
</organism>
<reference evidence="3" key="1">
    <citation type="journal article" date="2019" name="Int. J. Syst. Evol. Microbiol.">
        <title>The Global Catalogue of Microorganisms (GCM) 10K type strain sequencing project: providing services to taxonomists for standard genome sequencing and annotation.</title>
        <authorList>
            <consortium name="The Broad Institute Genomics Platform"/>
            <consortium name="The Broad Institute Genome Sequencing Center for Infectious Disease"/>
            <person name="Wu L."/>
            <person name="Ma J."/>
        </authorList>
    </citation>
    <scope>NUCLEOTIDE SEQUENCE [LARGE SCALE GENOMIC DNA]</scope>
    <source>
        <strain evidence="3">JCM 30234</strain>
    </source>
</reference>
<dbReference type="EMBL" id="JBHTGR010000002">
    <property type="protein sequence ID" value="MFC7745958.1"/>
    <property type="molecule type" value="Genomic_DNA"/>
</dbReference>
<name>A0ABW2URJ4_9BACI</name>
<feature type="transmembrane region" description="Helical" evidence="1">
    <location>
        <begin position="6"/>
        <end position="29"/>
    </location>
</feature>
<proteinExistence type="predicted"/>
<keyword evidence="1" id="KW-0472">Membrane</keyword>
<gene>
    <name evidence="2" type="ORF">ACFQU8_01700</name>
</gene>
<evidence type="ECO:0000313" key="2">
    <source>
        <dbReference type="EMBL" id="MFC7745958.1"/>
    </source>
</evidence>
<dbReference type="Proteomes" id="UP001596620">
    <property type="component" value="Unassembled WGS sequence"/>
</dbReference>
<evidence type="ECO:0008006" key="4">
    <source>
        <dbReference type="Google" id="ProtNLM"/>
    </source>
</evidence>
<feature type="transmembrane region" description="Helical" evidence="1">
    <location>
        <begin position="50"/>
        <end position="70"/>
    </location>
</feature>
<feature type="transmembrane region" description="Helical" evidence="1">
    <location>
        <begin position="76"/>
        <end position="94"/>
    </location>
</feature>
<dbReference type="RefSeq" id="WP_382357434.1">
    <property type="nucleotide sequence ID" value="NZ_JBHTGR010000002.1"/>
</dbReference>